<sequence length="37" mass="4054">MENFKNGDLVLITRGEFKGIPGKVVDNSGLCFLQQGK</sequence>
<evidence type="ECO:0000313" key="2">
    <source>
        <dbReference type="Proteomes" id="UP000195991"/>
    </source>
</evidence>
<dbReference type="Proteomes" id="UP000195991">
    <property type="component" value="Unassembled WGS sequence"/>
</dbReference>
<dbReference type="Gene3D" id="2.30.30.30">
    <property type="match status" value="1"/>
</dbReference>
<proteinExistence type="predicted"/>
<accession>A0A1C4E2V0</accession>
<evidence type="ECO:0000313" key="1">
    <source>
        <dbReference type="EMBL" id="SCC37870.1"/>
    </source>
</evidence>
<dbReference type="AlphaFoldDB" id="A0A1C4E2V0"/>
<dbReference type="InterPro" id="IPR014722">
    <property type="entry name" value="Rib_uL2_dom2"/>
</dbReference>
<dbReference type="SUPFAM" id="SSF50104">
    <property type="entry name" value="Translation proteins SH3-like domain"/>
    <property type="match status" value="1"/>
</dbReference>
<name>A0A1C4E2V0_BACTU</name>
<gene>
    <name evidence="1" type="ORF">BTT61001_02846</name>
</gene>
<protein>
    <recommendedName>
        <fullName evidence="3">DUF2187 domain-containing protein</fullName>
    </recommendedName>
</protein>
<evidence type="ECO:0008006" key="3">
    <source>
        <dbReference type="Google" id="ProtNLM"/>
    </source>
</evidence>
<reference evidence="1 2" key="1">
    <citation type="submission" date="2016-08" db="EMBL/GenBank/DDBJ databases">
        <authorList>
            <person name="Seilhamer J.J."/>
        </authorList>
    </citation>
    <scope>NUCLEOTIDE SEQUENCE [LARGE SCALE GENOMIC DNA]</scope>
    <source>
        <strain evidence="1 2">IEBC_T61001</strain>
    </source>
</reference>
<dbReference type="EMBL" id="FMBI01000030">
    <property type="protein sequence ID" value="SCC37870.1"/>
    <property type="molecule type" value="Genomic_DNA"/>
</dbReference>
<dbReference type="InterPro" id="IPR008991">
    <property type="entry name" value="Translation_prot_SH3-like_sf"/>
</dbReference>
<organism evidence="1 2">
    <name type="scientific">Bacillus thuringiensis</name>
    <dbReference type="NCBI Taxonomy" id="1428"/>
    <lineage>
        <taxon>Bacteria</taxon>
        <taxon>Bacillati</taxon>
        <taxon>Bacillota</taxon>
        <taxon>Bacilli</taxon>
        <taxon>Bacillales</taxon>
        <taxon>Bacillaceae</taxon>
        <taxon>Bacillus</taxon>
        <taxon>Bacillus cereus group</taxon>
    </lineage>
</organism>